<dbReference type="AlphaFoldDB" id="J0LKY9"/>
<evidence type="ECO:0000313" key="2">
    <source>
        <dbReference type="Proteomes" id="UP000006514"/>
    </source>
</evidence>
<feature type="non-terminal residue" evidence="1">
    <location>
        <position position="1"/>
    </location>
</feature>
<proteinExistence type="predicted"/>
<evidence type="ECO:0000313" key="1">
    <source>
        <dbReference type="EMBL" id="EJD44653.1"/>
    </source>
</evidence>
<organism evidence="1 2">
    <name type="scientific">Auricularia subglabra (strain TFB-10046 / SS5)</name>
    <name type="common">White-rot fungus</name>
    <name type="synonym">Auricularia delicata (strain TFB10046)</name>
    <dbReference type="NCBI Taxonomy" id="717982"/>
    <lineage>
        <taxon>Eukaryota</taxon>
        <taxon>Fungi</taxon>
        <taxon>Dikarya</taxon>
        <taxon>Basidiomycota</taxon>
        <taxon>Agaricomycotina</taxon>
        <taxon>Agaricomycetes</taxon>
        <taxon>Auriculariales</taxon>
        <taxon>Auriculariaceae</taxon>
        <taxon>Auricularia</taxon>
    </lineage>
</organism>
<dbReference type="InterPro" id="IPR016197">
    <property type="entry name" value="Chromo-like_dom_sf"/>
</dbReference>
<protein>
    <recommendedName>
        <fullName evidence="3">Chromo domain-containing protein</fullName>
    </recommendedName>
</protein>
<dbReference type="InParanoid" id="J0LKY9"/>
<keyword evidence="2" id="KW-1185">Reference proteome</keyword>
<dbReference type="EMBL" id="JH687770">
    <property type="protein sequence ID" value="EJD44653.1"/>
    <property type="molecule type" value="Genomic_DNA"/>
</dbReference>
<accession>J0LKY9</accession>
<feature type="non-terminal residue" evidence="1">
    <location>
        <position position="112"/>
    </location>
</feature>
<dbReference type="KEGG" id="adl:AURDEDRAFT_33898"/>
<dbReference type="OrthoDB" id="3158924at2759"/>
<reference evidence="2" key="1">
    <citation type="journal article" date="2012" name="Science">
        <title>The Paleozoic origin of enzymatic lignin decomposition reconstructed from 31 fungal genomes.</title>
        <authorList>
            <person name="Floudas D."/>
            <person name="Binder M."/>
            <person name="Riley R."/>
            <person name="Barry K."/>
            <person name="Blanchette R.A."/>
            <person name="Henrissat B."/>
            <person name="Martinez A.T."/>
            <person name="Otillar R."/>
            <person name="Spatafora J.W."/>
            <person name="Yadav J.S."/>
            <person name="Aerts A."/>
            <person name="Benoit I."/>
            <person name="Boyd A."/>
            <person name="Carlson A."/>
            <person name="Copeland A."/>
            <person name="Coutinho P.M."/>
            <person name="de Vries R.P."/>
            <person name="Ferreira P."/>
            <person name="Findley K."/>
            <person name="Foster B."/>
            <person name="Gaskell J."/>
            <person name="Glotzer D."/>
            <person name="Gorecki P."/>
            <person name="Heitman J."/>
            <person name="Hesse C."/>
            <person name="Hori C."/>
            <person name="Igarashi K."/>
            <person name="Jurgens J.A."/>
            <person name="Kallen N."/>
            <person name="Kersten P."/>
            <person name="Kohler A."/>
            <person name="Kuees U."/>
            <person name="Kumar T.K.A."/>
            <person name="Kuo A."/>
            <person name="LaButti K."/>
            <person name="Larrondo L.F."/>
            <person name="Lindquist E."/>
            <person name="Ling A."/>
            <person name="Lombard V."/>
            <person name="Lucas S."/>
            <person name="Lundell T."/>
            <person name="Martin R."/>
            <person name="McLaughlin D.J."/>
            <person name="Morgenstern I."/>
            <person name="Morin E."/>
            <person name="Murat C."/>
            <person name="Nagy L.G."/>
            <person name="Nolan M."/>
            <person name="Ohm R.A."/>
            <person name="Patyshakuliyeva A."/>
            <person name="Rokas A."/>
            <person name="Ruiz-Duenas F.J."/>
            <person name="Sabat G."/>
            <person name="Salamov A."/>
            <person name="Samejima M."/>
            <person name="Schmutz J."/>
            <person name="Slot J.C."/>
            <person name="St John F."/>
            <person name="Stenlid J."/>
            <person name="Sun H."/>
            <person name="Sun S."/>
            <person name="Syed K."/>
            <person name="Tsang A."/>
            <person name="Wiebenga A."/>
            <person name="Young D."/>
            <person name="Pisabarro A."/>
            <person name="Eastwood D.C."/>
            <person name="Martin F."/>
            <person name="Cullen D."/>
            <person name="Grigoriev I.V."/>
            <person name="Hibbett D.S."/>
        </authorList>
    </citation>
    <scope>NUCLEOTIDE SEQUENCE [LARGE SCALE GENOMIC DNA]</scope>
    <source>
        <strain evidence="2">TFB10046</strain>
    </source>
</reference>
<evidence type="ECO:0008006" key="3">
    <source>
        <dbReference type="Google" id="ProtNLM"/>
    </source>
</evidence>
<sequence length="112" mass="13006">EGATYELDLPQELRARGVNPSFHASYLRIFNASKDSRFPGREQYQLEGFRTPSANWVIDEIVDHYGKGKELLFKVRWSTGHETWERLREVKAVVALDHYLQAMGVEDVRDLP</sequence>
<dbReference type="Proteomes" id="UP000006514">
    <property type="component" value="Unassembled WGS sequence"/>
</dbReference>
<dbReference type="SUPFAM" id="SSF54160">
    <property type="entry name" value="Chromo domain-like"/>
    <property type="match status" value="1"/>
</dbReference>
<gene>
    <name evidence="1" type="ORF">AURDEDRAFT_33898</name>
</gene>
<name>J0LKY9_AURST</name>